<feature type="domain" description="M23ase beta-sheet core" evidence="2">
    <location>
        <begin position="625"/>
        <end position="716"/>
    </location>
</feature>
<feature type="region of interest" description="Disordered" evidence="1">
    <location>
        <begin position="763"/>
        <end position="785"/>
    </location>
</feature>
<dbReference type="GO" id="GO:0004222">
    <property type="term" value="F:metalloendopeptidase activity"/>
    <property type="evidence" value="ECO:0007669"/>
    <property type="project" value="TreeGrafter"/>
</dbReference>
<dbReference type="InterPro" id="IPR050570">
    <property type="entry name" value="Cell_wall_metabolism_enzyme"/>
</dbReference>
<dbReference type="Pfam" id="PF01551">
    <property type="entry name" value="Peptidase_M23"/>
    <property type="match status" value="1"/>
</dbReference>
<dbReference type="Proteomes" id="UP000297535">
    <property type="component" value="Unassembled WGS sequence"/>
</dbReference>
<evidence type="ECO:0000259" key="2">
    <source>
        <dbReference type="Pfam" id="PF01551"/>
    </source>
</evidence>
<organism evidence="3 4">
    <name type="scientific">Methylobacterium nonmethylotrophicum</name>
    <dbReference type="NCBI Taxonomy" id="1141884"/>
    <lineage>
        <taxon>Bacteria</taxon>
        <taxon>Pseudomonadati</taxon>
        <taxon>Pseudomonadota</taxon>
        <taxon>Alphaproteobacteria</taxon>
        <taxon>Hyphomicrobiales</taxon>
        <taxon>Methylobacteriaceae</taxon>
        <taxon>Methylobacterium</taxon>
    </lineage>
</organism>
<sequence length="822" mass="85928">MALFLDRFVMEIGLDASKFAKGQREATDSFRKTREAAVKDGQSIEKAVDKAADSVIRLARGFAALFAIFTGGRAFKDFTSDISQADAAMGRLATRIGTTPGAIAALDNAVRRAGGAAGAGAGSFDRLAQSINEIRLTGNSSILPWLARLQAAGGKQINLNKELSETFADMAENAKALADKNGVSQATYVLEQAGVDKDTAALLVKGREAYNRALARSRELGVVNKADADAAQRLWQTYEEVSDRVTQVGRSIATALTPTIVDLLRRMEEWIARNKEWIQTNIVETIKQFAELLKSIPWGEIADGIKTFVTYANAAAQAVGGWANAVKILFALWLGDKFLKVLANIGLLRVALLGGGGFGGGLLGGILGLGAGVAAGSTIAQLPGQVAKGNVDPATGGALDTNPMGDIAKGNSGAIGRWWRRTMPRWLGGGSEAGAGGGGEPGVRGRPSLLNSGGASPEVVSYIRERAAALGIDPDTAVAVANTEGLRGYRLDGLRDRGGDQGTSFGPYQLHYRSNIPGLTNAGMGDDFTAATGKHASDKSTWKEQVDFALRHAAKHGWGNWHGARNNGISNWAGIGGRAGVGAAAPAGTLAGSKEVTGGIHPLGGGGRFTSDFGFRTHPIHGDVRMHKGIDLAAPGGTNVQAMAPGTISLERSGDITVRHADGSSTTYRHVVPSVKEGDQVAAGQIIAQIRARDPRATGPHLHFEARNAKGGLIDPKTLLAPRSPIAPRPIPEAGAIPGRSAQWWRGSPNAMAYASQARDAQAAQMARISNDNRSSRSTTNTTHVGSVTVQTAATDANGITRDMEDALKRRSLAAAANYGQA</sequence>
<keyword evidence="4" id="KW-1185">Reference proteome</keyword>
<comment type="caution">
    <text evidence="3">The sequence shown here is derived from an EMBL/GenBank/DDBJ whole genome shotgun (WGS) entry which is preliminary data.</text>
</comment>
<name>A0A4Z0NFF8_9HYPH</name>
<dbReference type="PANTHER" id="PTHR21666:SF270">
    <property type="entry name" value="MUREIN HYDROLASE ACTIVATOR ENVC"/>
    <property type="match status" value="1"/>
</dbReference>
<dbReference type="EMBL" id="SRLB01000036">
    <property type="protein sequence ID" value="TGD94911.1"/>
    <property type="molecule type" value="Genomic_DNA"/>
</dbReference>
<feature type="region of interest" description="Disordered" evidence="1">
    <location>
        <begin position="429"/>
        <end position="454"/>
    </location>
</feature>
<evidence type="ECO:0000256" key="1">
    <source>
        <dbReference type="SAM" id="MobiDB-lite"/>
    </source>
</evidence>
<dbReference type="InterPro" id="IPR011055">
    <property type="entry name" value="Dup_hybrid_motif"/>
</dbReference>
<accession>A0A4Z0NFF8</accession>
<dbReference type="PANTHER" id="PTHR21666">
    <property type="entry name" value="PEPTIDASE-RELATED"/>
    <property type="match status" value="1"/>
</dbReference>
<dbReference type="OrthoDB" id="8421800at2"/>
<gene>
    <name evidence="3" type="ORF">EU555_30530</name>
</gene>
<dbReference type="AlphaFoldDB" id="A0A4Z0NFF8"/>
<feature type="compositionally biased region" description="Low complexity" evidence="1">
    <location>
        <begin position="763"/>
        <end position="783"/>
    </location>
</feature>
<dbReference type="Gene3D" id="2.70.70.10">
    <property type="entry name" value="Glucose Permease (Domain IIA)"/>
    <property type="match status" value="1"/>
</dbReference>
<dbReference type="SUPFAM" id="SSF51261">
    <property type="entry name" value="Duplicated hybrid motif"/>
    <property type="match status" value="1"/>
</dbReference>
<feature type="compositionally biased region" description="Gly residues" evidence="1">
    <location>
        <begin position="429"/>
        <end position="442"/>
    </location>
</feature>
<proteinExistence type="predicted"/>
<dbReference type="CDD" id="cd12797">
    <property type="entry name" value="M23_peptidase"/>
    <property type="match status" value="1"/>
</dbReference>
<reference evidence="3 4" key="1">
    <citation type="submission" date="2019-04" db="EMBL/GenBank/DDBJ databases">
        <authorList>
            <person name="Feng G."/>
            <person name="Zhu H."/>
        </authorList>
    </citation>
    <scope>NUCLEOTIDE SEQUENCE [LARGE SCALE GENOMIC DNA]</scope>
    <source>
        <strain evidence="3 4">6HR-1</strain>
    </source>
</reference>
<evidence type="ECO:0000313" key="3">
    <source>
        <dbReference type="EMBL" id="TGD94911.1"/>
    </source>
</evidence>
<dbReference type="RefSeq" id="WP_135419101.1">
    <property type="nucleotide sequence ID" value="NZ_SRLB01000036.1"/>
</dbReference>
<protein>
    <submittedName>
        <fullName evidence="3">M23 family metallopeptidase</fullName>
    </submittedName>
</protein>
<evidence type="ECO:0000313" key="4">
    <source>
        <dbReference type="Proteomes" id="UP000297535"/>
    </source>
</evidence>
<dbReference type="InterPro" id="IPR016047">
    <property type="entry name" value="M23ase_b-sheet_dom"/>
</dbReference>